<evidence type="ECO:0000313" key="2">
    <source>
        <dbReference type="EMBL" id="TYP72358.1"/>
    </source>
</evidence>
<dbReference type="EMBL" id="VNHS01000008">
    <property type="protein sequence ID" value="TYP72358.1"/>
    <property type="molecule type" value="Genomic_DNA"/>
</dbReference>
<name>A0A5S5C162_9BACL</name>
<evidence type="ECO:0000313" key="3">
    <source>
        <dbReference type="Proteomes" id="UP000323257"/>
    </source>
</evidence>
<dbReference type="RefSeq" id="WP_148930993.1">
    <property type="nucleotide sequence ID" value="NZ_VNHS01000008.1"/>
</dbReference>
<accession>A0A5S5C162</accession>
<feature type="compositionally biased region" description="Polar residues" evidence="1">
    <location>
        <begin position="139"/>
        <end position="156"/>
    </location>
</feature>
<dbReference type="AlphaFoldDB" id="A0A5S5C162"/>
<organism evidence="2 3">
    <name type="scientific">Paenibacillus methanolicus</name>
    <dbReference type="NCBI Taxonomy" id="582686"/>
    <lineage>
        <taxon>Bacteria</taxon>
        <taxon>Bacillati</taxon>
        <taxon>Bacillota</taxon>
        <taxon>Bacilli</taxon>
        <taxon>Bacillales</taxon>
        <taxon>Paenibacillaceae</taxon>
        <taxon>Paenibacillus</taxon>
    </lineage>
</organism>
<gene>
    <name evidence="2" type="ORF">BCM02_10812</name>
</gene>
<comment type="caution">
    <text evidence="2">The sequence shown here is derived from an EMBL/GenBank/DDBJ whole genome shotgun (WGS) entry which is preliminary data.</text>
</comment>
<protein>
    <submittedName>
        <fullName evidence="2">Uncharacterized protein</fullName>
    </submittedName>
</protein>
<feature type="compositionally biased region" description="Basic and acidic residues" evidence="1">
    <location>
        <begin position="74"/>
        <end position="90"/>
    </location>
</feature>
<feature type="region of interest" description="Disordered" evidence="1">
    <location>
        <begin position="63"/>
        <end position="248"/>
    </location>
</feature>
<evidence type="ECO:0000256" key="1">
    <source>
        <dbReference type="SAM" id="MobiDB-lite"/>
    </source>
</evidence>
<keyword evidence="3" id="KW-1185">Reference proteome</keyword>
<feature type="compositionally biased region" description="Basic and acidic residues" evidence="1">
    <location>
        <begin position="182"/>
        <end position="191"/>
    </location>
</feature>
<proteinExistence type="predicted"/>
<dbReference type="Proteomes" id="UP000323257">
    <property type="component" value="Unassembled WGS sequence"/>
</dbReference>
<sequence>MSFSNYLTPEELRALLLEEAADPSGHAASPISEGRDAWSALAHRVDKLEGEVARLKEILKTIQQTAAADGHPPTAEHEEGQPEITADRDGQAPPEPLMHDDAAPGFATEPEDSAASGPQQTEDPVAELPMQTVDDPESSPMSQQAPVQETPDTPCQASDPKPLPDSQSSVQPEPDVSLLAVHADESEHAEETGQADLTDAVPPTEPEDSPSTTPVGVTAAPAEPIYIPPHFRHDGDLAPRSQRHPRPQSWLARLRARWNHS</sequence>
<reference evidence="2 3" key="1">
    <citation type="submission" date="2019-07" db="EMBL/GenBank/DDBJ databases">
        <title>Genomic Encyclopedia of Type Strains, Phase III (KMG-III): the genomes of soil and plant-associated and newly described type strains.</title>
        <authorList>
            <person name="Whitman W."/>
        </authorList>
    </citation>
    <scope>NUCLEOTIDE SEQUENCE [LARGE SCALE GENOMIC DNA]</scope>
    <source>
        <strain evidence="2 3">BL24</strain>
    </source>
</reference>